<feature type="region of interest" description="Disordered" evidence="1">
    <location>
        <begin position="770"/>
        <end position="795"/>
    </location>
</feature>
<evidence type="ECO:0000313" key="3">
    <source>
        <dbReference type="Proteomes" id="UP000319555"/>
    </source>
</evidence>
<dbReference type="Proteomes" id="UP000319555">
    <property type="component" value="Unassembled WGS sequence"/>
</dbReference>
<evidence type="ECO:0000256" key="1">
    <source>
        <dbReference type="SAM" id="MobiDB-lite"/>
    </source>
</evidence>
<name>A0A521FEF4_9RHOB</name>
<dbReference type="EMBL" id="FXTE01000021">
    <property type="protein sequence ID" value="SMO94582.1"/>
    <property type="molecule type" value="Genomic_DNA"/>
</dbReference>
<accession>A0A521FEF4</accession>
<sequence>MTSQDPKLIWMDAPFEDLRNQLVANFETHPHGADPPEFVTVQFFFTKTPGKAVRGPVLRYKERTPLNVLFETGERLTGTLTWQSGLSTPLSQQVLGALALQEPETGRVWRFQGFMSEFGKPSHIPSPDSGAGGGADDGGNSGTGQNGSGGHDGHDPDQPSHTHGGDGDNSFSDDPDSDGLSPVTQGANLRWDELFPFIYMKHWPSIAPGALDAGFMEVPQKILANSVFLQSLVSKSGDRSGQEALAVTYVDPSSNTDKTPGGDSSPHPASDARQSGKAQLAAEPDKPEGFISSIETLGPPFSSYPKLWPALRELPEYSLAQITDLIKARLGGWAAFKVLANAPDAQKELVRIWESIVALNLLAGWQKDELAVLIQVLTTHHVLTRALAATEGGQASLMTDPVTGQQIKAWMHATLVLPGSIFEPKKPAPVAAKDTDHQIPLKLTKPGWVRAYSYGLARSIRYQPLGYELGDVQRIENVLRGEMRETRNRRLQRRESHEAHSDVTTKIARRDEDTSVSDLINQVQKTLADHVSTTHVNSYDTQYGMPTDGNKMSVTGNWWVQEQPAGGFAKNDLKFARDIVEKTVRNLSREMRHTRELSEVEETEYSDVTRFDNRRNGTDIRGIYRWVNRSFRLRTKSLGEVLIFEIMVPSPGENLVRHIRRSWQLDLRPPKSPGEFGISGFQDLTDEAGKTDDGKVFYLDAFQEFGVEETRMAPPFKLVVSQTVQSHTPVAEGAVLIPRGFEPINATATVMSVGTPAETHVIVGSVALQPQQAGGKSAPPGSNGHADKSPQPLRLPVSQASGAQVLSAQLDKGFGTGTSPADEGHPLGFTILCSLKQTAATQSSEPNSPPDMPVPDPAPMHLQSELTGFFAATLEVTCQRSAQTYSDWQFETYRLIKEAYARQLEGYRRKLEQQVAAIEAQNPAFLNKAVTTEILSAAQEQILTLSGSEKDAVAPDYAKPRIRHYLQQTVGWSDIATFMDIEDEVSDLTGDPADLALRETVPDLRFRDFLRADRVRILAPVDRKHARSFLYFLRTGRIWPDADHLAPCLPEDAEIVARIKSEHTQDDEGNAQSWTVQVPTHMCMLSADSDLPGQADSE</sequence>
<feature type="compositionally biased region" description="Basic and acidic residues" evidence="1">
    <location>
        <begin position="151"/>
        <end position="166"/>
    </location>
</feature>
<feature type="compositionally biased region" description="Gly residues" evidence="1">
    <location>
        <begin position="130"/>
        <end position="150"/>
    </location>
</feature>
<reference evidence="2 3" key="1">
    <citation type="submission" date="2017-05" db="EMBL/GenBank/DDBJ databases">
        <authorList>
            <person name="Varghese N."/>
            <person name="Submissions S."/>
        </authorList>
    </citation>
    <scope>NUCLEOTIDE SEQUENCE [LARGE SCALE GENOMIC DNA]</scope>
    <source>
        <strain evidence="2 3">DSM 28009</strain>
    </source>
</reference>
<dbReference type="RefSeq" id="WP_142640302.1">
    <property type="nucleotide sequence ID" value="NZ_FXTE01000021.1"/>
</dbReference>
<dbReference type="OrthoDB" id="8563833at2"/>
<protein>
    <submittedName>
        <fullName evidence="2">Uncharacterized protein</fullName>
    </submittedName>
</protein>
<organism evidence="2 3">
    <name type="scientific">Ruegeria faecimaris</name>
    <dbReference type="NCBI Taxonomy" id="686389"/>
    <lineage>
        <taxon>Bacteria</taxon>
        <taxon>Pseudomonadati</taxon>
        <taxon>Pseudomonadota</taxon>
        <taxon>Alphaproteobacteria</taxon>
        <taxon>Rhodobacterales</taxon>
        <taxon>Roseobacteraceae</taxon>
        <taxon>Ruegeria</taxon>
    </lineage>
</organism>
<keyword evidence="3" id="KW-1185">Reference proteome</keyword>
<feature type="region of interest" description="Disordered" evidence="1">
    <location>
        <begin position="119"/>
        <end position="184"/>
    </location>
</feature>
<dbReference type="AlphaFoldDB" id="A0A521FEF4"/>
<gene>
    <name evidence="2" type="ORF">SAMN06265380_1213</name>
</gene>
<proteinExistence type="predicted"/>
<evidence type="ECO:0000313" key="2">
    <source>
        <dbReference type="EMBL" id="SMO94582.1"/>
    </source>
</evidence>
<feature type="region of interest" description="Disordered" evidence="1">
    <location>
        <begin position="249"/>
        <end position="282"/>
    </location>
</feature>